<protein>
    <submittedName>
        <fullName evidence="1">Uncharacterized protein</fullName>
    </submittedName>
</protein>
<sequence>MERPALSLSLSPVYRGWFSVQILGGIARFNFGGEIRVLCVSVQSMDGGGEGIDYSEEGEEEEEEVWSVKPKKQIPIRYTYTAGEGNCGLVGSCGDGVSYFNVSWNSGNGVPWNSGDAVSWNSGDLVSDQFPVGLRVAIKLEKKRADRKLKELTEKVAMLIQLWVFLSSLQADL</sequence>
<comment type="caution">
    <text evidence="1">The sequence shown here is derived from an EMBL/GenBank/DDBJ whole genome shotgun (WGS) entry which is preliminary data.</text>
</comment>
<reference evidence="1" key="1">
    <citation type="submission" date="2022-02" db="EMBL/GenBank/DDBJ databases">
        <title>Plant Genome Project.</title>
        <authorList>
            <person name="Zhang R.-G."/>
        </authorList>
    </citation>
    <scope>NUCLEOTIDE SEQUENCE</scope>
    <source>
        <strain evidence="1">AT1</strain>
    </source>
</reference>
<evidence type="ECO:0000313" key="1">
    <source>
        <dbReference type="EMBL" id="KAI8525385.1"/>
    </source>
</evidence>
<organism evidence="1 2">
    <name type="scientific">Rhododendron molle</name>
    <name type="common">Chinese azalea</name>
    <name type="synonym">Azalea mollis</name>
    <dbReference type="NCBI Taxonomy" id="49168"/>
    <lineage>
        <taxon>Eukaryota</taxon>
        <taxon>Viridiplantae</taxon>
        <taxon>Streptophyta</taxon>
        <taxon>Embryophyta</taxon>
        <taxon>Tracheophyta</taxon>
        <taxon>Spermatophyta</taxon>
        <taxon>Magnoliopsida</taxon>
        <taxon>eudicotyledons</taxon>
        <taxon>Gunneridae</taxon>
        <taxon>Pentapetalae</taxon>
        <taxon>asterids</taxon>
        <taxon>Ericales</taxon>
        <taxon>Ericaceae</taxon>
        <taxon>Ericoideae</taxon>
        <taxon>Rhodoreae</taxon>
        <taxon>Rhododendron</taxon>
    </lineage>
</organism>
<gene>
    <name evidence="1" type="ORF">RHMOL_Rhmol13G0226200</name>
</gene>
<evidence type="ECO:0000313" key="2">
    <source>
        <dbReference type="Proteomes" id="UP001062846"/>
    </source>
</evidence>
<name>A0ACC0L9J0_RHOML</name>
<proteinExistence type="predicted"/>
<keyword evidence="2" id="KW-1185">Reference proteome</keyword>
<accession>A0ACC0L9J0</accession>
<dbReference type="EMBL" id="CM046400">
    <property type="protein sequence ID" value="KAI8525385.1"/>
    <property type="molecule type" value="Genomic_DNA"/>
</dbReference>
<dbReference type="Proteomes" id="UP001062846">
    <property type="component" value="Chromosome 13"/>
</dbReference>